<keyword evidence="4" id="KW-0833">Ubl conjugation pathway</keyword>
<organism evidence="8 9">
    <name type="scientific">Tropilaelaps mercedesae</name>
    <dbReference type="NCBI Taxonomy" id="418985"/>
    <lineage>
        <taxon>Eukaryota</taxon>
        <taxon>Metazoa</taxon>
        <taxon>Ecdysozoa</taxon>
        <taxon>Arthropoda</taxon>
        <taxon>Chelicerata</taxon>
        <taxon>Arachnida</taxon>
        <taxon>Acari</taxon>
        <taxon>Parasitiformes</taxon>
        <taxon>Mesostigmata</taxon>
        <taxon>Gamasina</taxon>
        <taxon>Dermanyssoidea</taxon>
        <taxon>Laelapidae</taxon>
        <taxon>Tropilaelaps</taxon>
    </lineage>
</organism>
<keyword evidence="5" id="KW-0072">Autophagy</keyword>
<evidence type="ECO:0000256" key="6">
    <source>
        <dbReference type="ARBA" id="ARBA00029833"/>
    </source>
</evidence>
<comment type="similarity">
    <text evidence="1">Belongs to the ATG10 family.</text>
</comment>
<evidence type="ECO:0000313" key="8">
    <source>
        <dbReference type="EMBL" id="OQR75835.1"/>
    </source>
</evidence>
<dbReference type="GO" id="GO:0005829">
    <property type="term" value="C:cytosol"/>
    <property type="evidence" value="ECO:0007669"/>
    <property type="project" value="TreeGrafter"/>
</dbReference>
<dbReference type="AlphaFoldDB" id="A0A1V9XQR3"/>
<feature type="transmembrane region" description="Helical" evidence="7">
    <location>
        <begin position="48"/>
        <end position="66"/>
    </location>
</feature>
<dbReference type="GO" id="GO:0061651">
    <property type="term" value="F:Atg12 conjugating enzyme activity"/>
    <property type="evidence" value="ECO:0007669"/>
    <property type="project" value="TreeGrafter"/>
</dbReference>
<dbReference type="GO" id="GO:0000045">
    <property type="term" value="P:autophagosome assembly"/>
    <property type="evidence" value="ECO:0007669"/>
    <property type="project" value="TreeGrafter"/>
</dbReference>
<evidence type="ECO:0000313" key="9">
    <source>
        <dbReference type="Proteomes" id="UP000192247"/>
    </source>
</evidence>
<name>A0A1V9XQR3_9ACAR</name>
<evidence type="ECO:0000256" key="3">
    <source>
        <dbReference type="ARBA" id="ARBA00022679"/>
    </source>
</evidence>
<dbReference type="PANTHER" id="PTHR14957">
    <property type="entry name" value="UBIQUITIN-LIKE-CONJUGATING ENZYME ATG10"/>
    <property type="match status" value="1"/>
</dbReference>
<proteinExistence type="inferred from homology"/>
<keyword evidence="7" id="KW-0812">Transmembrane</keyword>
<dbReference type="EMBL" id="MNPL01005715">
    <property type="protein sequence ID" value="OQR75835.1"/>
    <property type="molecule type" value="Genomic_DNA"/>
</dbReference>
<keyword evidence="3" id="KW-0808">Transferase</keyword>
<evidence type="ECO:0000256" key="2">
    <source>
        <dbReference type="ARBA" id="ARBA00021099"/>
    </source>
</evidence>
<dbReference type="GO" id="GO:0032446">
    <property type="term" value="P:protein modification by small protein conjugation"/>
    <property type="evidence" value="ECO:0007669"/>
    <property type="project" value="TreeGrafter"/>
</dbReference>
<dbReference type="InterPro" id="IPR007135">
    <property type="entry name" value="Atg3/Atg10"/>
</dbReference>
<evidence type="ECO:0000256" key="5">
    <source>
        <dbReference type="ARBA" id="ARBA00023006"/>
    </source>
</evidence>
<accession>A0A1V9XQR3</accession>
<dbReference type="STRING" id="418985.A0A1V9XQR3"/>
<keyword evidence="9" id="KW-1185">Reference proteome</keyword>
<protein>
    <recommendedName>
        <fullName evidence="2">Ubiquitin-like-conjugating enzyme ATG10</fullName>
    </recommendedName>
    <alternativeName>
        <fullName evidence="6">Autophagy-related protein 10</fullName>
    </alternativeName>
</protein>
<evidence type="ECO:0000256" key="1">
    <source>
        <dbReference type="ARBA" id="ARBA00005696"/>
    </source>
</evidence>
<keyword evidence="7" id="KW-1133">Transmembrane helix</keyword>
<dbReference type="Pfam" id="PF03987">
    <property type="entry name" value="Autophagy_act_C"/>
    <property type="match status" value="1"/>
</dbReference>
<evidence type="ECO:0000256" key="7">
    <source>
        <dbReference type="SAM" id="Phobius"/>
    </source>
</evidence>
<sequence length="86" mass="9990">MRLKDMWSTVTRHEHPVLRRPFFLLHPCNTHDLMKPLLRAQGKRRMNYLITWLSSVGPVVGLRLPLGYGKARENLSDIQTVNAEPN</sequence>
<dbReference type="InParanoid" id="A0A1V9XQR3"/>
<dbReference type="Proteomes" id="UP000192247">
    <property type="component" value="Unassembled WGS sequence"/>
</dbReference>
<evidence type="ECO:0000256" key="4">
    <source>
        <dbReference type="ARBA" id="ARBA00022786"/>
    </source>
</evidence>
<keyword evidence="7" id="KW-0472">Membrane</keyword>
<dbReference type="PANTHER" id="PTHR14957:SF1">
    <property type="entry name" value="UBIQUITIN-LIKE-CONJUGATING ENZYME ATG10"/>
    <property type="match status" value="1"/>
</dbReference>
<dbReference type="OrthoDB" id="4089664at2759"/>
<comment type="caution">
    <text evidence="8">The sequence shown here is derived from an EMBL/GenBank/DDBJ whole genome shotgun (WGS) entry which is preliminary data.</text>
</comment>
<dbReference type="GO" id="GO:0000422">
    <property type="term" value="P:autophagy of mitochondrion"/>
    <property type="evidence" value="ECO:0007669"/>
    <property type="project" value="TreeGrafter"/>
</dbReference>
<gene>
    <name evidence="8" type="ORF">BIW11_00701</name>
</gene>
<reference evidence="8 9" key="1">
    <citation type="journal article" date="2017" name="Gigascience">
        <title>Draft genome of the honey bee ectoparasitic mite, Tropilaelaps mercedesae, is shaped by the parasitic life history.</title>
        <authorList>
            <person name="Dong X."/>
            <person name="Armstrong S.D."/>
            <person name="Xia D."/>
            <person name="Makepeace B.L."/>
            <person name="Darby A.C."/>
            <person name="Kadowaki T."/>
        </authorList>
    </citation>
    <scope>NUCLEOTIDE SEQUENCE [LARGE SCALE GENOMIC DNA]</scope>
    <source>
        <strain evidence="8">Wuxi-XJTLU</strain>
    </source>
</reference>
<dbReference type="Gene3D" id="3.30.1460.50">
    <property type="match status" value="1"/>
</dbReference>